<keyword evidence="2" id="KW-1185">Reference proteome</keyword>
<evidence type="ECO:0000313" key="2">
    <source>
        <dbReference type="Proteomes" id="UP000694569"/>
    </source>
</evidence>
<name>A0A8C5MR54_9ANUR</name>
<evidence type="ECO:0000313" key="1">
    <source>
        <dbReference type="Ensembl" id="ENSLLEP00000018426.1"/>
    </source>
</evidence>
<accession>A0A8C5MR54</accession>
<dbReference type="Ensembl" id="ENSLLET00000019152.1">
    <property type="protein sequence ID" value="ENSLLEP00000018426.1"/>
    <property type="gene ID" value="ENSLLEG00000011722.1"/>
</dbReference>
<dbReference type="AlphaFoldDB" id="A0A8C5MR54"/>
<dbReference type="Proteomes" id="UP000694569">
    <property type="component" value="Unplaced"/>
</dbReference>
<organism evidence="1 2">
    <name type="scientific">Leptobrachium leishanense</name>
    <name type="common">Leishan spiny toad</name>
    <dbReference type="NCBI Taxonomy" id="445787"/>
    <lineage>
        <taxon>Eukaryota</taxon>
        <taxon>Metazoa</taxon>
        <taxon>Chordata</taxon>
        <taxon>Craniata</taxon>
        <taxon>Vertebrata</taxon>
        <taxon>Euteleostomi</taxon>
        <taxon>Amphibia</taxon>
        <taxon>Batrachia</taxon>
        <taxon>Anura</taxon>
        <taxon>Pelobatoidea</taxon>
        <taxon>Megophryidae</taxon>
        <taxon>Leptobrachium</taxon>
    </lineage>
</organism>
<proteinExistence type="predicted"/>
<protein>
    <submittedName>
        <fullName evidence="1">Uncharacterized protein</fullName>
    </submittedName>
</protein>
<dbReference type="GeneTree" id="ENSGT01010000228697"/>
<reference evidence="1" key="1">
    <citation type="submission" date="2025-08" db="UniProtKB">
        <authorList>
            <consortium name="Ensembl"/>
        </authorList>
    </citation>
    <scope>IDENTIFICATION</scope>
</reference>
<reference evidence="1" key="2">
    <citation type="submission" date="2025-09" db="UniProtKB">
        <authorList>
            <consortium name="Ensembl"/>
        </authorList>
    </citation>
    <scope>IDENTIFICATION</scope>
</reference>
<sequence>MVPGINPWGAGSRIGAEKRAGACPRGAGACPRGAGAYPRGAGACPRGAGACPRGAGACPRGLPPMVEIGGSNEPPISRSVAARG</sequence>